<evidence type="ECO:0000256" key="4">
    <source>
        <dbReference type="SAM" id="MobiDB-lite"/>
    </source>
</evidence>
<evidence type="ECO:0000256" key="3">
    <source>
        <dbReference type="ARBA" id="ARBA00025466"/>
    </source>
</evidence>
<reference evidence="6" key="1">
    <citation type="submission" date="2023-11" db="EMBL/GenBank/DDBJ databases">
        <title>Genome assemblies of two species of porcelain crab, Petrolisthes cinctipes and Petrolisthes manimaculis (Anomura: Porcellanidae).</title>
        <authorList>
            <person name="Angst P."/>
        </authorList>
    </citation>
    <scope>NUCLEOTIDE SEQUENCE</scope>
    <source>
        <strain evidence="6">PB745_02</strain>
        <tissue evidence="6">Gill</tissue>
    </source>
</reference>
<feature type="region of interest" description="Disordered" evidence="4">
    <location>
        <begin position="92"/>
        <end position="126"/>
    </location>
</feature>
<evidence type="ECO:0000256" key="1">
    <source>
        <dbReference type="ARBA" id="ARBA00011764"/>
    </source>
</evidence>
<evidence type="ECO:0000256" key="2">
    <source>
        <dbReference type="ARBA" id="ARBA00016807"/>
    </source>
</evidence>
<sequence>MATAAEPPAKRSRRANFSDEEMMVMITGWHDRQAVLREKFSNIVTAERKKQAWEEVTHEINSVSRGGTSEAKALTPLEEAMAQVLKMVQVSGVPGLQDPGSDVDDPGLPSRAPSPRPGPSWQDFGPAGMKERELITEDDSMLTLEEPPPMEDHAYHRSAASSRPSTSNYTNTLCNNKNITPITNFFLRLACPAASLAPAAAGAGAGAGIGSSGSSGSSGCSGSSSSGMFLLLQ</sequence>
<protein>
    <recommendedName>
        <fullName evidence="2">Regulatory protein zeste</fullName>
    </recommendedName>
</protein>
<comment type="subunit">
    <text evidence="1">Self-associates forming complexes of several hundred monomers.</text>
</comment>
<gene>
    <name evidence="6" type="ORF">Pmani_010239</name>
</gene>
<evidence type="ECO:0000313" key="7">
    <source>
        <dbReference type="Proteomes" id="UP001292094"/>
    </source>
</evidence>
<dbReference type="EMBL" id="JAWZYT010000798">
    <property type="protein sequence ID" value="KAK4318816.1"/>
    <property type="molecule type" value="Genomic_DNA"/>
</dbReference>
<evidence type="ECO:0000259" key="5">
    <source>
        <dbReference type="Pfam" id="PF13873"/>
    </source>
</evidence>
<accession>A0AAE1UFU8</accession>
<name>A0AAE1UFU8_9EUCA</name>
<feature type="compositionally biased region" description="Low complexity" evidence="4">
    <location>
        <begin position="214"/>
        <end position="227"/>
    </location>
</feature>
<comment type="function">
    <text evidence="3">Involved in transvection phenomena (= synapsis-dependent gene expression), where the synaptic pairing of chromosomes carrying genes with which zeste interacts influences the expression of these genes. Zeste binds to DNA and stimulates transcription from a nearby promoter.</text>
</comment>
<proteinExistence type="predicted"/>
<dbReference type="InterPro" id="IPR028002">
    <property type="entry name" value="Myb_DNA-bind_5"/>
</dbReference>
<feature type="domain" description="Myb/SANT-like DNA-binding" evidence="5">
    <location>
        <begin position="13"/>
        <end position="74"/>
    </location>
</feature>
<feature type="region of interest" description="Disordered" evidence="4">
    <location>
        <begin position="202"/>
        <end position="227"/>
    </location>
</feature>
<evidence type="ECO:0000313" key="6">
    <source>
        <dbReference type="EMBL" id="KAK4318816.1"/>
    </source>
</evidence>
<keyword evidence="7" id="KW-1185">Reference proteome</keyword>
<dbReference type="Proteomes" id="UP001292094">
    <property type="component" value="Unassembled WGS sequence"/>
</dbReference>
<dbReference type="Pfam" id="PF13873">
    <property type="entry name" value="Myb_DNA-bind_5"/>
    <property type="match status" value="1"/>
</dbReference>
<feature type="compositionally biased region" description="Gly residues" evidence="4">
    <location>
        <begin position="203"/>
        <end position="213"/>
    </location>
</feature>
<comment type="caution">
    <text evidence="6">The sequence shown here is derived from an EMBL/GenBank/DDBJ whole genome shotgun (WGS) entry which is preliminary data.</text>
</comment>
<organism evidence="6 7">
    <name type="scientific">Petrolisthes manimaculis</name>
    <dbReference type="NCBI Taxonomy" id="1843537"/>
    <lineage>
        <taxon>Eukaryota</taxon>
        <taxon>Metazoa</taxon>
        <taxon>Ecdysozoa</taxon>
        <taxon>Arthropoda</taxon>
        <taxon>Crustacea</taxon>
        <taxon>Multicrustacea</taxon>
        <taxon>Malacostraca</taxon>
        <taxon>Eumalacostraca</taxon>
        <taxon>Eucarida</taxon>
        <taxon>Decapoda</taxon>
        <taxon>Pleocyemata</taxon>
        <taxon>Anomura</taxon>
        <taxon>Galatheoidea</taxon>
        <taxon>Porcellanidae</taxon>
        <taxon>Petrolisthes</taxon>
    </lineage>
</organism>
<dbReference type="AlphaFoldDB" id="A0AAE1UFU8"/>